<evidence type="ECO:0000256" key="2">
    <source>
        <dbReference type="SAM" id="MobiDB-lite"/>
    </source>
</evidence>
<reference evidence="3" key="1">
    <citation type="submission" date="2023-03" db="EMBL/GenBank/DDBJ databases">
        <title>Massive genome expansion in bonnet fungi (Mycena s.s.) driven by repeated elements and novel gene families across ecological guilds.</title>
        <authorList>
            <consortium name="Lawrence Berkeley National Laboratory"/>
            <person name="Harder C.B."/>
            <person name="Miyauchi S."/>
            <person name="Viragh M."/>
            <person name="Kuo A."/>
            <person name="Thoen E."/>
            <person name="Andreopoulos B."/>
            <person name="Lu D."/>
            <person name="Skrede I."/>
            <person name="Drula E."/>
            <person name="Henrissat B."/>
            <person name="Morin E."/>
            <person name="Kohler A."/>
            <person name="Barry K."/>
            <person name="LaButti K."/>
            <person name="Morin E."/>
            <person name="Salamov A."/>
            <person name="Lipzen A."/>
            <person name="Mereny Z."/>
            <person name="Hegedus B."/>
            <person name="Baldrian P."/>
            <person name="Stursova M."/>
            <person name="Weitz H."/>
            <person name="Taylor A."/>
            <person name="Grigoriev I.V."/>
            <person name="Nagy L.G."/>
            <person name="Martin F."/>
            <person name="Kauserud H."/>
        </authorList>
    </citation>
    <scope>NUCLEOTIDE SEQUENCE</scope>
    <source>
        <strain evidence="3">CBHHK188m</strain>
    </source>
</reference>
<dbReference type="AlphaFoldDB" id="A0AAD7K7R4"/>
<dbReference type="Gene3D" id="6.10.250.3110">
    <property type="match status" value="1"/>
</dbReference>
<evidence type="ECO:0000313" key="3">
    <source>
        <dbReference type="EMBL" id="KAJ7778811.1"/>
    </source>
</evidence>
<dbReference type="Proteomes" id="UP001215280">
    <property type="component" value="Unassembled WGS sequence"/>
</dbReference>
<feature type="coiled-coil region" evidence="1">
    <location>
        <begin position="103"/>
        <end position="165"/>
    </location>
</feature>
<keyword evidence="1" id="KW-0175">Coiled coil</keyword>
<dbReference type="EMBL" id="JARJLG010000008">
    <property type="protein sequence ID" value="KAJ7778811.1"/>
    <property type="molecule type" value="Genomic_DNA"/>
</dbReference>
<keyword evidence="4" id="KW-1185">Reference proteome</keyword>
<organism evidence="3 4">
    <name type="scientific">Mycena maculata</name>
    <dbReference type="NCBI Taxonomy" id="230809"/>
    <lineage>
        <taxon>Eukaryota</taxon>
        <taxon>Fungi</taxon>
        <taxon>Dikarya</taxon>
        <taxon>Basidiomycota</taxon>
        <taxon>Agaricomycotina</taxon>
        <taxon>Agaricomycetes</taxon>
        <taxon>Agaricomycetidae</taxon>
        <taxon>Agaricales</taxon>
        <taxon>Marasmiineae</taxon>
        <taxon>Mycenaceae</taxon>
        <taxon>Mycena</taxon>
    </lineage>
</organism>
<gene>
    <name evidence="3" type="ORF">DFH07DRAFT_766012</name>
</gene>
<feature type="region of interest" description="Disordered" evidence="2">
    <location>
        <begin position="62"/>
        <end position="84"/>
    </location>
</feature>
<proteinExistence type="predicted"/>
<accession>A0AAD7K7R4</accession>
<sequence>MSDDNSALEVPTSDPFEEVFIPGYSQRDETRVEVEAHIESLLEKGRQREARLTQLETATQNFSQLGNFPPPGIDLARPHSRSPSRCTTAKKRRVACATCTDDRTDLDLDLDLLQLQCNDLEAECDRAKDESASLREECDRLKEENAKLEAELHQYKVSIAFFRKETGRWRWAAANARTRLDSAMQHFGIIMEAVSSTSIQSAMQEFGVAMVAVSGVLRNPASE</sequence>
<evidence type="ECO:0000313" key="4">
    <source>
        <dbReference type="Proteomes" id="UP001215280"/>
    </source>
</evidence>
<evidence type="ECO:0000256" key="1">
    <source>
        <dbReference type="SAM" id="Coils"/>
    </source>
</evidence>
<protein>
    <submittedName>
        <fullName evidence="3">Uncharacterized protein</fullName>
    </submittedName>
</protein>
<comment type="caution">
    <text evidence="3">The sequence shown here is derived from an EMBL/GenBank/DDBJ whole genome shotgun (WGS) entry which is preliminary data.</text>
</comment>
<name>A0AAD7K7R4_9AGAR</name>